<evidence type="ECO:0000259" key="1">
    <source>
        <dbReference type="Pfam" id="PF22688"/>
    </source>
</evidence>
<dbReference type="PANTHER" id="PTHR30050">
    <property type="entry name" value="CHROMOSOMAL REPLICATION INITIATOR PROTEIN DNAA"/>
    <property type="match status" value="1"/>
</dbReference>
<accession>A0A4R3K0E3</accession>
<evidence type="ECO:0000313" key="2">
    <source>
        <dbReference type="EMBL" id="TCS73351.1"/>
    </source>
</evidence>
<dbReference type="AlphaFoldDB" id="A0A4R3K0E3"/>
<protein>
    <submittedName>
        <fullName evidence="2">Regulatory inactivation of DnaA Hda protein</fullName>
    </submittedName>
</protein>
<name>A0A4R3K0E3_9PROT</name>
<dbReference type="GO" id="GO:0006270">
    <property type="term" value="P:DNA replication initiation"/>
    <property type="evidence" value="ECO:0007669"/>
    <property type="project" value="TreeGrafter"/>
</dbReference>
<dbReference type="PANTHER" id="PTHR30050:SF5">
    <property type="entry name" value="DNAA REGULATORY INACTIVATOR HDA"/>
    <property type="match status" value="1"/>
</dbReference>
<dbReference type="NCBIfam" id="TIGR03420">
    <property type="entry name" value="DnaA_homol_Hda"/>
    <property type="match status" value="1"/>
</dbReference>
<sequence>MQQLILDIRPDAPPQFGNFLPGQNAEAVDALARFAGGEAVEPLIYLWGEAGSGKSHLLKASVDAAQGGVYCPGEPLPETLPPLLAVDDVDALGPEAQVGLFNLINQAREGAGRIVMAGKLPPARLALRQDLTTRLGWGLVFALKPLTDQERTAALRSRAAARGMRLPDEVAGYMLNHCRRDLPGLLATLDALDLFSLSRKRAVTLPLLREFLQQ</sequence>
<proteinExistence type="predicted"/>
<comment type="caution">
    <text evidence="2">The sequence shown here is derived from an EMBL/GenBank/DDBJ whole genome shotgun (WGS) entry which is preliminary data.</text>
</comment>
<dbReference type="RefSeq" id="WP_126458581.1">
    <property type="nucleotide sequence ID" value="NZ_AP018721.1"/>
</dbReference>
<dbReference type="InterPro" id="IPR017788">
    <property type="entry name" value="Hda"/>
</dbReference>
<dbReference type="Gene3D" id="3.40.50.300">
    <property type="entry name" value="P-loop containing nucleotide triphosphate hydrolases"/>
    <property type="match status" value="2"/>
</dbReference>
<evidence type="ECO:0000313" key="3">
    <source>
        <dbReference type="Proteomes" id="UP000295135"/>
    </source>
</evidence>
<dbReference type="GO" id="GO:0003688">
    <property type="term" value="F:DNA replication origin binding"/>
    <property type="evidence" value="ECO:0007669"/>
    <property type="project" value="TreeGrafter"/>
</dbReference>
<organism evidence="2 3">
    <name type="scientific">Sulfuritortus calidifontis</name>
    <dbReference type="NCBI Taxonomy" id="1914471"/>
    <lineage>
        <taxon>Bacteria</taxon>
        <taxon>Pseudomonadati</taxon>
        <taxon>Pseudomonadota</taxon>
        <taxon>Betaproteobacteria</taxon>
        <taxon>Nitrosomonadales</taxon>
        <taxon>Thiobacillaceae</taxon>
        <taxon>Sulfuritortus</taxon>
    </lineage>
</organism>
<reference evidence="2 3" key="1">
    <citation type="submission" date="2019-03" db="EMBL/GenBank/DDBJ databases">
        <title>Genomic Encyclopedia of Type Strains, Phase IV (KMG-IV): sequencing the most valuable type-strain genomes for metagenomic binning, comparative biology and taxonomic classification.</title>
        <authorList>
            <person name="Goeker M."/>
        </authorList>
    </citation>
    <scope>NUCLEOTIDE SEQUENCE [LARGE SCALE GENOMIC DNA]</scope>
    <source>
        <strain evidence="2 3">DSM 103923</strain>
    </source>
</reference>
<dbReference type="Pfam" id="PF22688">
    <property type="entry name" value="Hda_lid"/>
    <property type="match status" value="1"/>
</dbReference>
<dbReference type="GO" id="GO:0032297">
    <property type="term" value="P:negative regulation of DNA-templated DNA replication initiation"/>
    <property type="evidence" value="ECO:0007669"/>
    <property type="project" value="InterPro"/>
</dbReference>
<gene>
    <name evidence="2" type="ORF">EDC61_102121</name>
</gene>
<dbReference type="Gene3D" id="1.10.8.60">
    <property type="match status" value="1"/>
</dbReference>
<dbReference type="GO" id="GO:0005886">
    <property type="term" value="C:plasma membrane"/>
    <property type="evidence" value="ECO:0007669"/>
    <property type="project" value="TreeGrafter"/>
</dbReference>
<dbReference type="Proteomes" id="UP000295135">
    <property type="component" value="Unassembled WGS sequence"/>
</dbReference>
<dbReference type="OrthoDB" id="9784878at2"/>
<dbReference type="InterPro" id="IPR055199">
    <property type="entry name" value="Hda_lid"/>
</dbReference>
<dbReference type="InterPro" id="IPR027417">
    <property type="entry name" value="P-loop_NTPase"/>
</dbReference>
<feature type="domain" description="Hda lid" evidence="1">
    <location>
        <begin position="148"/>
        <end position="212"/>
    </location>
</feature>
<dbReference type="EMBL" id="SLZY01000002">
    <property type="protein sequence ID" value="TCS73351.1"/>
    <property type="molecule type" value="Genomic_DNA"/>
</dbReference>
<dbReference type="SUPFAM" id="SSF52540">
    <property type="entry name" value="P-loop containing nucleoside triphosphate hydrolases"/>
    <property type="match status" value="1"/>
</dbReference>
<keyword evidence="3" id="KW-1185">Reference proteome</keyword>